<dbReference type="InterPro" id="IPR010402">
    <property type="entry name" value="CCT_domain"/>
</dbReference>
<dbReference type="EMBL" id="NBIV01000041">
    <property type="protein sequence ID" value="PXF46310.1"/>
    <property type="molecule type" value="Genomic_DNA"/>
</dbReference>
<comment type="subcellular location">
    <subcellularLocation>
        <location evidence="1">Nucleus</location>
    </subcellularLocation>
</comment>
<dbReference type="PROSITE" id="PS51017">
    <property type="entry name" value="CCT"/>
    <property type="match status" value="1"/>
</dbReference>
<dbReference type="OrthoDB" id="786998at2759"/>
<keyword evidence="6" id="KW-1185">Reference proteome</keyword>
<dbReference type="GO" id="GO:0005634">
    <property type="term" value="C:nucleus"/>
    <property type="evidence" value="ECO:0007669"/>
    <property type="project" value="UniProtKB-SubCell"/>
</dbReference>
<feature type="region of interest" description="Disordered" evidence="3">
    <location>
        <begin position="33"/>
        <end position="80"/>
    </location>
</feature>
<dbReference type="AlphaFoldDB" id="A0A2V3IYV0"/>
<reference evidence="5 6" key="1">
    <citation type="journal article" date="2018" name="Mol. Biol. Evol.">
        <title>Analysis of the draft genome of the red seaweed Gracilariopsis chorda provides insights into genome size evolution in Rhodophyta.</title>
        <authorList>
            <person name="Lee J."/>
            <person name="Yang E.C."/>
            <person name="Graf L."/>
            <person name="Yang J.H."/>
            <person name="Qiu H."/>
            <person name="Zel Zion U."/>
            <person name="Chan C.X."/>
            <person name="Stephens T.G."/>
            <person name="Weber A.P.M."/>
            <person name="Boo G.H."/>
            <person name="Boo S.M."/>
            <person name="Kim K.M."/>
            <person name="Shin Y."/>
            <person name="Jung M."/>
            <person name="Lee S.J."/>
            <person name="Yim H.S."/>
            <person name="Lee J.H."/>
            <person name="Bhattacharya D."/>
            <person name="Yoon H.S."/>
        </authorList>
    </citation>
    <scope>NUCLEOTIDE SEQUENCE [LARGE SCALE GENOMIC DNA]</scope>
    <source>
        <strain evidence="5 6">SKKU-2015</strain>
        <tissue evidence="5">Whole body</tissue>
    </source>
</reference>
<sequence length="135" mass="14873">MALFEHPLSALPTAQDIELASALVSMKAGWRAPYVSSSTPSKPALTVSTSPTHVLPSEAPPPPPPARLPRSSSLPPAPYDYAQRQQAIQRYREKRRRRGAVGANSIRYQIRKKLADTRPRVRGRFFKVSASEAKA</sequence>
<keyword evidence="2" id="KW-0539">Nucleus</keyword>
<proteinExistence type="predicted"/>
<dbReference type="PANTHER" id="PTHR31319:SF77">
    <property type="entry name" value="ZINC FINGER PROTEIN CONSTANS-LIKE 4"/>
    <property type="match status" value="1"/>
</dbReference>
<dbReference type="InterPro" id="IPR045281">
    <property type="entry name" value="CONSTANS-like"/>
</dbReference>
<feature type="compositionally biased region" description="Polar residues" evidence="3">
    <location>
        <begin position="35"/>
        <end position="52"/>
    </location>
</feature>
<feature type="compositionally biased region" description="Pro residues" evidence="3">
    <location>
        <begin position="58"/>
        <end position="67"/>
    </location>
</feature>
<evidence type="ECO:0000313" key="5">
    <source>
        <dbReference type="EMBL" id="PXF46310.1"/>
    </source>
</evidence>
<evidence type="ECO:0000313" key="6">
    <source>
        <dbReference type="Proteomes" id="UP000247409"/>
    </source>
</evidence>
<evidence type="ECO:0000256" key="3">
    <source>
        <dbReference type="SAM" id="MobiDB-lite"/>
    </source>
</evidence>
<comment type="caution">
    <text evidence="5">The sequence shown here is derived from an EMBL/GenBank/DDBJ whole genome shotgun (WGS) entry which is preliminary data.</text>
</comment>
<organism evidence="5 6">
    <name type="scientific">Gracilariopsis chorda</name>
    <dbReference type="NCBI Taxonomy" id="448386"/>
    <lineage>
        <taxon>Eukaryota</taxon>
        <taxon>Rhodophyta</taxon>
        <taxon>Florideophyceae</taxon>
        <taxon>Rhodymeniophycidae</taxon>
        <taxon>Gracilariales</taxon>
        <taxon>Gracilariaceae</taxon>
        <taxon>Gracilariopsis</taxon>
    </lineage>
</organism>
<dbReference type="Proteomes" id="UP000247409">
    <property type="component" value="Unassembled WGS sequence"/>
</dbReference>
<dbReference type="Pfam" id="PF06203">
    <property type="entry name" value="CCT"/>
    <property type="match status" value="1"/>
</dbReference>
<accession>A0A2V3IYV0</accession>
<evidence type="ECO:0000256" key="2">
    <source>
        <dbReference type="ARBA" id="ARBA00023242"/>
    </source>
</evidence>
<evidence type="ECO:0000259" key="4">
    <source>
        <dbReference type="PROSITE" id="PS51017"/>
    </source>
</evidence>
<feature type="domain" description="CCT" evidence="4">
    <location>
        <begin position="84"/>
        <end position="128"/>
    </location>
</feature>
<name>A0A2V3IYV0_9FLOR</name>
<gene>
    <name evidence="5" type="ORF">BWQ96_03966</name>
</gene>
<dbReference type="PANTHER" id="PTHR31319">
    <property type="entry name" value="ZINC FINGER PROTEIN CONSTANS-LIKE 4"/>
    <property type="match status" value="1"/>
</dbReference>
<protein>
    <submittedName>
        <fullName evidence="5">Two-component response regulator-like APRR7</fullName>
    </submittedName>
</protein>
<evidence type="ECO:0000256" key="1">
    <source>
        <dbReference type="ARBA" id="ARBA00004123"/>
    </source>
</evidence>